<accession>A0AAV7M1V5</accession>
<gene>
    <name evidence="2" type="ORF">NDU88_002863</name>
</gene>
<proteinExistence type="predicted"/>
<dbReference type="AlphaFoldDB" id="A0AAV7M1V5"/>
<evidence type="ECO:0000256" key="1">
    <source>
        <dbReference type="SAM" id="MobiDB-lite"/>
    </source>
</evidence>
<keyword evidence="3" id="KW-1185">Reference proteome</keyword>
<feature type="compositionally biased region" description="Acidic residues" evidence="1">
    <location>
        <begin position="44"/>
        <end position="61"/>
    </location>
</feature>
<feature type="compositionally biased region" description="Polar residues" evidence="1">
    <location>
        <begin position="68"/>
        <end position="81"/>
    </location>
</feature>
<comment type="caution">
    <text evidence="2">The sequence shown here is derived from an EMBL/GenBank/DDBJ whole genome shotgun (WGS) entry which is preliminary data.</text>
</comment>
<protein>
    <submittedName>
        <fullName evidence="2">Uncharacterized protein</fullName>
    </submittedName>
</protein>
<evidence type="ECO:0000313" key="2">
    <source>
        <dbReference type="EMBL" id="KAJ1097746.1"/>
    </source>
</evidence>
<sequence>MAAPTTRFEVGDLDLLVSNETVMCSQEGTREDDGEDAELDFEEVSVEEGEISDGDGEEEQDWWGNRKGGSTVNPVGQSLQESRMAVRPSRFMQ</sequence>
<dbReference type="Proteomes" id="UP001066276">
    <property type="component" value="Chromosome 10"/>
</dbReference>
<evidence type="ECO:0000313" key="3">
    <source>
        <dbReference type="Proteomes" id="UP001066276"/>
    </source>
</evidence>
<feature type="region of interest" description="Disordered" evidence="1">
    <location>
        <begin position="44"/>
        <end position="93"/>
    </location>
</feature>
<name>A0AAV7M1V5_PLEWA</name>
<organism evidence="2 3">
    <name type="scientific">Pleurodeles waltl</name>
    <name type="common">Iberian ribbed newt</name>
    <dbReference type="NCBI Taxonomy" id="8319"/>
    <lineage>
        <taxon>Eukaryota</taxon>
        <taxon>Metazoa</taxon>
        <taxon>Chordata</taxon>
        <taxon>Craniata</taxon>
        <taxon>Vertebrata</taxon>
        <taxon>Euteleostomi</taxon>
        <taxon>Amphibia</taxon>
        <taxon>Batrachia</taxon>
        <taxon>Caudata</taxon>
        <taxon>Salamandroidea</taxon>
        <taxon>Salamandridae</taxon>
        <taxon>Pleurodelinae</taxon>
        <taxon>Pleurodeles</taxon>
    </lineage>
</organism>
<dbReference type="EMBL" id="JANPWB010000014">
    <property type="protein sequence ID" value="KAJ1097746.1"/>
    <property type="molecule type" value="Genomic_DNA"/>
</dbReference>
<reference evidence="2" key="1">
    <citation type="journal article" date="2022" name="bioRxiv">
        <title>Sequencing and chromosome-scale assembly of the giantPleurodeles waltlgenome.</title>
        <authorList>
            <person name="Brown T."/>
            <person name="Elewa A."/>
            <person name="Iarovenko S."/>
            <person name="Subramanian E."/>
            <person name="Araus A.J."/>
            <person name="Petzold A."/>
            <person name="Susuki M."/>
            <person name="Suzuki K.-i.T."/>
            <person name="Hayashi T."/>
            <person name="Toyoda A."/>
            <person name="Oliveira C."/>
            <person name="Osipova E."/>
            <person name="Leigh N.D."/>
            <person name="Simon A."/>
            <person name="Yun M.H."/>
        </authorList>
    </citation>
    <scope>NUCLEOTIDE SEQUENCE</scope>
    <source>
        <strain evidence="2">20211129_DDA</strain>
        <tissue evidence="2">Liver</tissue>
    </source>
</reference>